<accession>A0A364XX58</accession>
<dbReference type="RefSeq" id="WP_112749795.1">
    <property type="nucleotide sequence ID" value="NZ_QMFY01000022.1"/>
</dbReference>
<dbReference type="Proteomes" id="UP000251889">
    <property type="component" value="Unassembled WGS sequence"/>
</dbReference>
<name>A0A364XX58_9BACT</name>
<proteinExistence type="predicted"/>
<comment type="caution">
    <text evidence="1">The sequence shown here is derived from an EMBL/GenBank/DDBJ whole genome shotgun (WGS) entry which is preliminary data.</text>
</comment>
<reference evidence="1 2" key="1">
    <citation type="submission" date="2018-06" db="EMBL/GenBank/DDBJ databases">
        <title>Chryseolinea flavus sp. nov., a member of the phylum Bacteroidetes isolated from soil.</title>
        <authorList>
            <person name="Li Y."/>
            <person name="Wang J."/>
        </authorList>
    </citation>
    <scope>NUCLEOTIDE SEQUENCE [LARGE SCALE GENOMIC DNA]</scope>
    <source>
        <strain evidence="1 2">SDU1-6</strain>
    </source>
</reference>
<evidence type="ECO:0000313" key="2">
    <source>
        <dbReference type="Proteomes" id="UP000251889"/>
    </source>
</evidence>
<evidence type="ECO:0000313" key="1">
    <source>
        <dbReference type="EMBL" id="RAV98112.1"/>
    </source>
</evidence>
<dbReference type="EMBL" id="QMFY01000022">
    <property type="protein sequence ID" value="RAV98112.1"/>
    <property type="molecule type" value="Genomic_DNA"/>
</dbReference>
<sequence length="128" mass="14000">MEALQIIAQNLYQEDLYNIPGRVVVVLPGAWEKVSESDRTVLVKMIHAVRINFASVTVIERTSLAAGDLAALSPEKVLVFGVPVTPSPALYQLSTLDNIPLIAADKLENLDDAKKKTLWGALKQMFAL</sequence>
<dbReference type="OrthoDB" id="959184at2"/>
<keyword evidence="2" id="KW-1185">Reference proteome</keyword>
<gene>
    <name evidence="1" type="ORF">DQQ10_25605</name>
</gene>
<dbReference type="AlphaFoldDB" id="A0A364XX58"/>
<protein>
    <submittedName>
        <fullName evidence="1">Uncharacterized protein</fullName>
    </submittedName>
</protein>
<organism evidence="1 2">
    <name type="scientific">Pseudochryseolinea flava</name>
    <dbReference type="NCBI Taxonomy" id="2059302"/>
    <lineage>
        <taxon>Bacteria</taxon>
        <taxon>Pseudomonadati</taxon>
        <taxon>Bacteroidota</taxon>
        <taxon>Cytophagia</taxon>
        <taxon>Cytophagales</taxon>
        <taxon>Fulvivirgaceae</taxon>
        <taxon>Pseudochryseolinea</taxon>
    </lineage>
</organism>